<proteinExistence type="predicted"/>
<name>H0FAC8_9BURK</name>
<dbReference type="EMBL" id="AGUF01000057">
    <property type="protein sequence ID" value="EHK64759.1"/>
    <property type="molecule type" value="Genomic_DNA"/>
</dbReference>
<dbReference type="AlphaFoldDB" id="H0FAC8"/>
<dbReference type="eggNOG" id="ENOG50315DK">
    <property type="taxonomic scope" value="Bacteria"/>
</dbReference>
<organism evidence="2 3">
    <name type="scientific">Achromobacter arsenitoxydans SY8</name>
    <dbReference type="NCBI Taxonomy" id="477184"/>
    <lineage>
        <taxon>Bacteria</taxon>
        <taxon>Pseudomonadati</taxon>
        <taxon>Pseudomonadota</taxon>
        <taxon>Betaproteobacteria</taxon>
        <taxon>Burkholderiales</taxon>
        <taxon>Alcaligenaceae</taxon>
        <taxon>Achromobacter</taxon>
    </lineage>
</organism>
<comment type="caution">
    <text evidence="2">The sequence shown here is derived from an EMBL/GenBank/DDBJ whole genome shotgun (WGS) entry which is preliminary data.</text>
</comment>
<evidence type="ECO:0000313" key="2">
    <source>
        <dbReference type="EMBL" id="EHK64759.1"/>
    </source>
</evidence>
<dbReference type="STRING" id="477184.KYC_18150"/>
<evidence type="ECO:0000256" key="1">
    <source>
        <dbReference type="SAM" id="Phobius"/>
    </source>
</evidence>
<evidence type="ECO:0000313" key="3">
    <source>
        <dbReference type="Proteomes" id="UP000003113"/>
    </source>
</evidence>
<accession>H0FAC8</accession>
<dbReference type="PATRIC" id="fig|477184.5.peg.3582"/>
<keyword evidence="1" id="KW-1133">Transmembrane helix</keyword>
<keyword evidence="1" id="KW-0812">Transmembrane</keyword>
<feature type="transmembrane region" description="Helical" evidence="1">
    <location>
        <begin position="21"/>
        <end position="41"/>
    </location>
</feature>
<dbReference type="Proteomes" id="UP000003113">
    <property type="component" value="Unassembled WGS sequence"/>
</dbReference>
<dbReference type="OrthoDB" id="8655405at2"/>
<sequence length="242" mass="25871">MTSTIPDLEFSQGRLRAAGRISVIGMCLALAVLPAGGYAAGGAAGLKSLRFPAGSAHELLAERVWVHGMPAQVLVFDVPQRPAVLARALSGQQPALADLHVLPGQLILSGQVGDDRWIARMEAAGAERTVGSISATNVRAVPVIPRPAWLPDGARLRLDVSMTENGARMSERIWQHALPPDRIARLLDAGLKQDGWARLGAGGADHAQAGVEQWWGRERERMKLWLVPLDTGSGLLVNGWTQ</sequence>
<keyword evidence="3" id="KW-1185">Reference proteome</keyword>
<reference evidence="2 3" key="1">
    <citation type="journal article" date="2012" name="J. Bacteriol.">
        <title>Genome sequence of the highly efficient arsenite-oxidizing bacterium Achromobacter arsenitoxydans SY8.</title>
        <authorList>
            <person name="Li X."/>
            <person name="Hu Y."/>
            <person name="Gong J."/>
            <person name="Lin Y."/>
            <person name="Johnstone L."/>
            <person name="Rensing C."/>
            <person name="Wang G."/>
        </authorList>
    </citation>
    <scope>NUCLEOTIDE SEQUENCE [LARGE SCALE GENOMIC DNA]</scope>
    <source>
        <strain evidence="2 3">SY8</strain>
    </source>
</reference>
<keyword evidence="1" id="KW-0472">Membrane</keyword>
<protein>
    <submittedName>
        <fullName evidence="2">Uncharacterized protein</fullName>
    </submittedName>
</protein>
<gene>
    <name evidence="2" type="ORF">KYC_18150</name>
</gene>